<dbReference type="PROSITE" id="PS50954">
    <property type="entry name" value="LEM"/>
    <property type="match status" value="1"/>
</dbReference>
<dbReference type="InterPro" id="IPR003887">
    <property type="entry name" value="LEM_dom"/>
</dbReference>
<evidence type="ECO:0000256" key="2">
    <source>
        <dbReference type="SAM" id="Phobius"/>
    </source>
</evidence>
<gene>
    <name evidence="4" type="ORF">ODALV1_LOCUS16863</name>
</gene>
<feature type="region of interest" description="Disordered" evidence="1">
    <location>
        <begin position="156"/>
        <end position="236"/>
    </location>
</feature>
<feature type="transmembrane region" description="Helical" evidence="2">
    <location>
        <begin position="322"/>
        <end position="342"/>
    </location>
</feature>
<keyword evidence="2" id="KW-1133">Transmembrane helix</keyword>
<dbReference type="InterPro" id="IPR011015">
    <property type="entry name" value="LEM/LEM-like_dom_sf"/>
</dbReference>
<dbReference type="EMBL" id="CAXLJM020000051">
    <property type="protein sequence ID" value="CAL8115456.1"/>
    <property type="molecule type" value="Genomic_DNA"/>
</dbReference>
<dbReference type="InterPro" id="IPR051656">
    <property type="entry name" value="LEM_domain"/>
</dbReference>
<evidence type="ECO:0000256" key="1">
    <source>
        <dbReference type="SAM" id="MobiDB-lite"/>
    </source>
</evidence>
<name>A0ABP1R3M4_9HEXA</name>
<feature type="region of interest" description="Disordered" evidence="1">
    <location>
        <begin position="26"/>
        <end position="80"/>
    </location>
</feature>
<dbReference type="Pfam" id="PF03020">
    <property type="entry name" value="LEM"/>
    <property type="match status" value="1"/>
</dbReference>
<keyword evidence="2" id="KW-0812">Transmembrane</keyword>
<comment type="caution">
    <text evidence="4">The sequence shown here is derived from an EMBL/GenBank/DDBJ whole genome shotgun (WGS) entry which is preliminary data.</text>
</comment>
<dbReference type="Proteomes" id="UP001642540">
    <property type="component" value="Unassembled WGS sequence"/>
</dbReference>
<evidence type="ECO:0000313" key="4">
    <source>
        <dbReference type="EMBL" id="CAL8115456.1"/>
    </source>
</evidence>
<sequence>MASSTNKTKDWFKNQLISYGVALPSSSAKKEEYQRLYEEQVLPQQNNTEFSSDDDTEQPSEVVQPRAPSMPKSSRVETSKASGTDFAEWVNRMSDKNLFDALTACEKTPGPIVDSTRDFYRKMLLDTLKETPDLTMRNIEVYLSENPDIIWEAGGVSVNGTNGVTTNGKSENGFSDSDDEEHVETASRASRSSRASSKRATPARTPRSPVKPIVNPPTPVSAQASSKLETESRRTARAVRENIFSSVDADYKLRTQDDDQLMNRLASPGTSRSSPYVVRKRVVESYEENRTFRDFTSETDSGLSNKNRNDAQAAPRSRMRTVLFILLLLIIIGVGCGVFLHFNQLGNNQLEEIQDELDILLKQIVIDEGNLNGDIEGEA</sequence>
<dbReference type="PANTHER" id="PTHR12019:SF9">
    <property type="entry name" value="THYMOPOIETIN"/>
    <property type="match status" value="1"/>
</dbReference>
<evidence type="ECO:0000313" key="5">
    <source>
        <dbReference type="Proteomes" id="UP001642540"/>
    </source>
</evidence>
<feature type="compositionally biased region" description="Low complexity" evidence="1">
    <location>
        <begin position="186"/>
        <end position="205"/>
    </location>
</feature>
<feature type="compositionally biased region" description="Low complexity" evidence="1">
    <location>
        <begin position="156"/>
        <end position="168"/>
    </location>
</feature>
<keyword evidence="5" id="KW-1185">Reference proteome</keyword>
<dbReference type="SUPFAM" id="SSF63451">
    <property type="entry name" value="LEM domain"/>
    <property type="match status" value="1"/>
</dbReference>
<feature type="compositionally biased region" description="Basic and acidic residues" evidence="1">
    <location>
        <begin position="28"/>
        <end position="38"/>
    </location>
</feature>
<organism evidence="4 5">
    <name type="scientific">Orchesella dallaii</name>
    <dbReference type="NCBI Taxonomy" id="48710"/>
    <lineage>
        <taxon>Eukaryota</taxon>
        <taxon>Metazoa</taxon>
        <taxon>Ecdysozoa</taxon>
        <taxon>Arthropoda</taxon>
        <taxon>Hexapoda</taxon>
        <taxon>Collembola</taxon>
        <taxon>Entomobryomorpha</taxon>
        <taxon>Entomobryoidea</taxon>
        <taxon>Orchesellidae</taxon>
        <taxon>Orchesellinae</taxon>
        <taxon>Orchesella</taxon>
    </lineage>
</organism>
<accession>A0ABP1R3M4</accession>
<evidence type="ECO:0000259" key="3">
    <source>
        <dbReference type="PROSITE" id="PS50954"/>
    </source>
</evidence>
<protein>
    <recommendedName>
        <fullName evidence="3">LEM domain-containing protein</fullName>
    </recommendedName>
</protein>
<keyword evidence="2" id="KW-0472">Membrane</keyword>
<dbReference type="PANTHER" id="PTHR12019">
    <property type="entry name" value="LAMINA-ASSOCIATED POLYPEPTIDE THYMOPOIETIN"/>
    <property type="match status" value="1"/>
</dbReference>
<feature type="domain" description="LEM" evidence="3">
    <location>
        <begin position="87"/>
        <end position="131"/>
    </location>
</feature>
<reference evidence="4 5" key="1">
    <citation type="submission" date="2024-08" db="EMBL/GenBank/DDBJ databases">
        <authorList>
            <person name="Cucini C."/>
            <person name="Frati F."/>
        </authorList>
    </citation>
    <scope>NUCLEOTIDE SEQUENCE [LARGE SCALE GENOMIC DNA]</scope>
</reference>
<proteinExistence type="predicted"/>
<dbReference type="Gene3D" id="1.10.720.40">
    <property type="match status" value="1"/>
</dbReference>